<dbReference type="AlphaFoldDB" id="A0A1Y1YJY1"/>
<dbReference type="CDD" id="cd00590">
    <property type="entry name" value="RRM_SF"/>
    <property type="match status" value="1"/>
</dbReference>
<sequence>MLSSSETGAENYMLIVSGPSQYTPFLSGWQEFKDHIRRIVNYQPGWAEVMPGPGKGEMQGWCRLEKQADADAAYDHYTISRRLLVHLFRTSRTSSDYRLLKCSCGPYFPDISERSHSPIRSGIHADSVRQYMPKAYPVPAPQYAMPAAYSWQPYPQAPSYTQMPAYPGPAMQVQQAPVYSASTSGMPVNVRHGAMLTEARGIFIHNLSYQCSSTDLHALLCTVGRPLEWRLHTDRSGQSKGAATAKFATKEEANYAASRLNRVAHMGMTISVRLDTDTTVVGQVQPPVIVNGSTYSRVSQYDSRSVSGTSF</sequence>
<dbReference type="PROSITE" id="PS50102">
    <property type="entry name" value="RRM"/>
    <property type="match status" value="1"/>
</dbReference>
<dbReference type="InterPro" id="IPR000504">
    <property type="entry name" value="RRM_dom"/>
</dbReference>
<dbReference type="OrthoDB" id="1049195at2759"/>
<evidence type="ECO:0000313" key="3">
    <source>
        <dbReference type="EMBL" id="ORX98315.1"/>
    </source>
</evidence>
<gene>
    <name evidence="3" type="ORF">BCR34DRAFT_496205</name>
</gene>
<comment type="caution">
    <text evidence="3">The sequence shown here is derived from an EMBL/GenBank/DDBJ whole genome shotgun (WGS) entry which is preliminary data.</text>
</comment>
<evidence type="ECO:0000259" key="2">
    <source>
        <dbReference type="PROSITE" id="PS50102"/>
    </source>
</evidence>
<reference evidence="3 4" key="1">
    <citation type="submission" date="2016-07" db="EMBL/GenBank/DDBJ databases">
        <title>Pervasive Adenine N6-methylation of Active Genes in Fungi.</title>
        <authorList>
            <consortium name="DOE Joint Genome Institute"/>
            <person name="Mondo S.J."/>
            <person name="Dannebaum R.O."/>
            <person name="Kuo R.C."/>
            <person name="Labutti K."/>
            <person name="Haridas S."/>
            <person name="Kuo A."/>
            <person name="Salamov A."/>
            <person name="Ahrendt S.R."/>
            <person name="Lipzen A."/>
            <person name="Sullivan W."/>
            <person name="Andreopoulos W.B."/>
            <person name="Clum A."/>
            <person name="Lindquist E."/>
            <person name="Daum C."/>
            <person name="Ramamoorthy G.K."/>
            <person name="Gryganskyi A."/>
            <person name="Culley D."/>
            <person name="Magnuson J.K."/>
            <person name="James T.Y."/>
            <person name="O'Malley M.A."/>
            <person name="Stajich J.E."/>
            <person name="Spatafora J.W."/>
            <person name="Visel A."/>
            <person name="Grigoriev I.V."/>
        </authorList>
    </citation>
    <scope>NUCLEOTIDE SEQUENCE [LARGE SCALE GENOMIC DNA]</scope>
    <source>
        <strain evidence="3 4">CBS 115471</strain>
    </source>
</reference>
<feature type="domain" description="RRM" evidence="2">
    <location>
        <begin position="200"/>
        <end position="277"/>
    </location>
</feature>
<dbReference type="SMART" id="SM00360">
    <property type="entry name" value="RRM"/>
    <property type="match status" value="1"/>
</dbReference>
<dbReference type="InterPro" id="IPR012677">
    <property type="entry name" value="Nucleotide-bd_a/b_plait_sf"/>
</dbReference>
<accession>A0A1Y1YJY1</accession>
<evidence type="ECO:0000256" key="1">
    <source>
        <dbReference type="PROSITE-ProRule" id="PRU00176"/>
    </source>
</evidence>
<organism evidence="3 4">
    <name type="scientific">Clohesyomyces aquaticus</name>
    <dbReference type="NCBI Taxonomy" id="1231657"/>
    <lineage>
        <taxon>Eukaryota</taxon>
        <taxon>Fungi</taxon>
        <taxon>Dikarya</taxon>
        <taxon>Ascomycota</taxon>
        <taxon>Pezizomycotina</taxon>
        <taxon>Dothideomycetes</taxon>
        <taxon>Pleosporomycetidae</taxon>
        <taxon>Pleosporales</taxon>
        <taxon>Lindgomycetaceae</taxon>
        <taxon>Clohesyomyces</taxon>
    </lineage>
</organism>
<dbReference type="Pfam" id="PF00076">
    <property type="entry name" value="RRM_1"/>
    <property type="match status" value="1"/>
</dbReference>
<proteinExistence type="predicted"/>
<dbReference type="Gene3D" id="3.30.70.330">
    <property type="match status" value="1"/>
</dbReference>
<keyword evidence="1" id="KW-0694">RNA-binding</keyword>
<keyword evidence="4" id="KW-1185">Reference proteome</keyword>
<dbReference type="GO" id="GO:0003723">
    <property type="term" value="F:RNA binding"/>
    <property type="evidence" value="ECO:0007669"/>
    <property type="project" value="UniProtKB-UniRule"/>
</dbReference>
<evidence type="ECO:0000313" key="4">
    <source>
        <dbReference type="Proteomes" id="UP000193144"/>
    </source>
</evidence>
<dbReference type="EMBL" id="MCFA01000217">
    <property type="protein sequence ID" value="ORX98315.1"/>
    <property type="molecule type" value="Genomic_DNA"/>
</dbReference>
<dbReference type="Proteomes" id="UP000193144">
    <property type="component" value="Unassembled WGS sequence"/>
</dbReference>
<name>A0A1Y1YJY1_9PLEO</name>
<dbReference type="SUPFAM" id="SSF54928">
    <property type="entry name" value="RNA-binding domain, RBD"/>
    <property type="match status" value="1"/>
</dbReference>
<dbReference type="STRING" id="1231657.A0A1Y1YJY1"/>
<dbReference type="InterPro" id="IPR035979">
    <property type="entry name" value="RBD_domain_sf"/>
</dbReference>
<protein>
    <recommendedName>
        <fullName evidence="2">RRM domain-containing protein</fullName>
    </recommendedName>
</protein>